<keyword evidence="13" id="KW-0808">Transferase</keyword>
<comment type="subcellular location">
    <subcellularLocation>
        <location evidence="2">Cell membrane</location>
        <topology evidence="2">Multi-pass membrane protein</topology>
    </subcellularLocation>
</comment>
<accession>L0R6W7</accession>
<keyword evidence="8 9" id="KW-0472">Membrane</keyword>
<dbReference type="PROSITE" id="PS50113">
    <property type="entry name" value="PAC"/>
    <property type="match status" value="1"/>
</dbReference>
<evidence type="ECO:0000256" key="2">
    <source>
        <dbReference type="ARBA" id="ARBA00004651"/>
    </source>
</evidence>
<dbReference type="eggNOG" id="COG4564">
    <property type="taxonomic scope" value="Bacteria"/>
</dbReference>
<keyword evidence="13" id="KW-0418">Kinase</keyword>
<dbReference type="PRINTS" id="PR00344">
    <property type="entry name" value="BCTRLSENSOR"/>
</dbReference>
<dbReference type="Pfam" id="PF02518">
    <property type="entry name" value="HATPase_c"/>
    <property type="match status" value="1"/>
</dbReference>
<dbReference type="InterPro" id="IPR035965">
    <property type="entry name" value="PAS-like_dom_sf"/>
</dbReference>
<dbReference type="NCBIfam" id="TIGR00229">
    <property type="entry name" value="sensory_box"/>
    <property type="match status" value="1"/>
</dbReference>
<dbReference type="PANTHER" id="PTHR43065:SF42">
    <property type="entry name" value="TWO-COMPONENT SENSOR PPRA"/>
    <property type="match status" value="1"/>
</dbReference>
<keyword evidence="4" id="KW-1003">Cell membrane</keyword>
<dbReference type="SMART" id="SM00387">
    <property type="entry name" value="HATPase_c"/>
    <property type="match status" value="1"/>
</dbReference>
<dbReference type="HOGENOM" id="CLU_000445_133_1_7"/>
<evidence type="ECO:0000256" key="5">
    <source>
        <dbReference type="ARBA" id="ARBA00022553"/>
    </source>
</evidence>
<dbReference type="InterPro" id="IPR005467">
    <property type="entry name" value="His_kinase_dom"/>
</dbReference>
<dbReference type="OrthoDB" id="5341439at2"/>
<dbReference type="CDD" id="cd00082">
    <property type="entry name" value="HisKA"/>
    <property type="match status" value="1"/>
</dbReference>
<evidence type="ECO:0000256" key="3">
    <source>
        <dbReference type="ARBA" id="ARBA00012438"/>
    </source>
</evidence>
<dbReference type="Proteomes" id="UP000010808">
    <property type="component" value="Chromosome"/>
</dbReference>
<dbReference type="SMART" id="SM00388">
    <property type="entry name" value="HisKA"/>
    <property type="match status" value="1"/>
</dbReference>
<dbReference type="eggNOG" id="COG4191">
    <property type="taxonomic scope" value="Bacteria"/>
</dbReference>
<dbReference type="InterPro" id="IPR003594">
    <property type="entry name" value="HATPase_dom"/>
</dbReference>
<keyword evidence="7 9" id="KW-1133">Transmembrane helix</keyword>
<dbReference type="InterPro" id="IPR000700">
    <property type="entry name" value="PAS-assoc_C"/>
</dbReference>
<dbReference type="PROSITE" id="PS50112">
    <property type="entry name" value="PAS"/>
    <property type="match status" value="1"/>
</dbReference>
<dbReference type="SUPFAM" id="SSF55785">
    <property type="entry name" value="PYP-like sensor domain (PAS domain)"/>
    <property type="match status" value="1"/>
</dbReference>
<dbReference type="PANTHER" id="PTHR43065">
    <property type="entry name" value="SENSOR HISTIDINE KINASE"/>
    <property type="match status" value="1"/>
</dbReference>
<dbReference type="Pfam" id="PF13426">
    <property type="entry name" value="PAS_9"/>
    <property type="match status" value="1"/>
</dbReference>
<dbReference type="EMBL" id="FO203522">
    <property type="protein sequence ID" value="CCO22474.1"/>
    <property type="molecule type" value="Genomic_DNA"/>
</dbReference>
<dbReference type="InterPro" id="IPR000014">
    <property type="entry name" value="PAS"/>
</dbReference>
<dbReference type="STRING" id="1121451.DESAM_20183"/>
<dbReference type="GO" id="GO:0005886">
    <property type="term" value="C:plasma membrane"/>
    <property type="evidence" value="ECO:0007669"/>
    <property type="project" value="UniProtKB-SubCell"/>
</dbReference>
<evidence type="ECO:0000259" key="12">
    <source>
        <dbReference type="PROSITE" id="PS50113"/>
    </source>
</evidence>
<feature type="transmembrane region" description="Helical" evidence="9">
    <location>
        <begin position="12"/>
        <end position="32"/>
    </location>
</feature>
<dbReference type="Pfam" id="PF08269">
    <property type="entry name" value="dCache_2"/>
    <property type="match status" value="1"/>
</dbReference>
<keyword evidence="5" id="KW-0597">Phosphoprotein</keyword>
<dbReference type="InterPro" id="IPR033480">
    <property type="entry name" value="sCache_2"/>
</dbReference>
<dbReference type="SMART" id="SM01049">
    <property type="entry name" value="Cache_2"/>
    <property type="match status" value="2"/>
</dbReference>
<dbReference type="Gene3D" id="1.10.287.130">
    <property type="match status" value="1"/>
</dbReference>
<dbReference type="EC" id="2.7.13.3" evidence="3"/>
<dbReference type="InterPro" id="IPR004010">
    <property type="entry name" value="Double_Cache_2"/>
</dbReference>
<evidence type="ECO:0000256" key="7">
    <source>
        <dbReference type="ARBA" id="ARBA00022989"/>
    </source>
</evidence>
<feature type="domain" description="PAS" evidence="11">
    <location>
        <begin position="422"/>
        <end position="496"/>
    </location>
</feature>
<dbReference type="Gene3D" id="3.30.450.20">
    <property type="entry name" value="PAS domain"/>
    <property type="match status" value="3"/>
</dbReference>
<dbReference type="SMART" id="SM00091">
    <property type="entry name" value="PAS"/>
    <property type="match status" value="1"/>
</dbReference>
<gene>
    <name evidence="13" type="ORF">DESAM_20183</name>
</gene>
<dbReference type="PATRIC" id="fig|1121451.3.peg.455"/>
<sequence length="805" mass="91054">MKSIVSMLSRYMLALCFSSFFIFGGITVYFMVSYYEKELVEVETEILGGVEETLIREVSRVQNFLEFNRNNAQIQAIKNIKNFILEAHSLATNLYETYKDSMSEQELQTLIKETLRSLVHNFSDSYIFIIGMDGIEQLNTEHPSLEQQNVIDAQTANGRFIIRDMISLIKAKNEGYIDYLWSKPGKKGKSYEKKSYIKLFAPYNWIIGTGAYRDTITLKTQTESLKRISKINVGKDGYIFAGTYSGISLLGPAKGKNILNMKDSNSVKIIQKMIALAKSGGGFLSYTTPSVDPRYKTHRKLSYCTAVPEWNWYIGSGANIDILERKLKNEKDKLWETLIINISAVCALLLLYFITILYFSERFKRMLTDNFSSFRSFFRKGTDSPEKIDRSQIAFTEFDQMAKLANSMIDSREAAKKDLLKSEITYREIFNATKDAIAVMDIDKRIFIDVNQAFLDFFGMGRTEAIGMSPEAISFNTPPYDNKYAAELFQKAQSGESVHFEWMVKKSNGEPFWTDNLARVATIAGQKKLLIVMRDITERKKMQKIMIQTEKMMSVGGLAAGMAHEINNPLGVIMQVTQNIIRRTSPTLKSNIPVAEKCNIDLDNLRHYMDKRGITDYLHGIQEAGNRAASIVRSMLDFSRKSNSAKSSGDIEAVIETALSLASNDYDLKKQYDFKKIKIIRDYSSPPLFNFTEMELSQVILNLIKNAAQALSDDENKHKVPTITIRTSSSANIIRLEIEDNGPGIPHQDIKRVFEPFYTTKGPGLGTGLGLSVSYFIITQNHGGTITVDSTVGEGTRFTITLPIL</sequence>
<evidence type="ECO:0000256" key="1">
    <source>
        <dbReference type="ARBA" id="ARBA00000085"/>
    </source>
</evidence>
<dbReference type="PROSITE" id="PS50109">
    <property type="entry name" value="HIS_KIN"/>
    <property type="match status" value="1"/>
</dbReference>
<proteinExistence type="predicted"/>
<dbReference type="CDD" id="cd00130">
    <property type="entry name" value="PAS"/>
    <property type="match status" value="1"/>
</dbReference>
<dbReference type="Pfam" id="PF00512">
    <property type="entry name" value="HisKA"/>
    <property type="match status" value="1"/>
</dbReference>
<dbReference type="InterPro" id="IPR036097">
    <property type="entry name" value="HisK_dim/P_sf"/>
</dbReference>
<evidence type="ECO:0000259" key="10">
    <source>
        <dbReference type="PROSITE" id="PS50109"/>
    </source>
</evidence>
<dbReference type="InterPro" id="IPR004358">
    <property type="entry name" value="Sig_transdc_His_kin-like_C"/>
</dbReference>
<dbReference type="SUPFAM" id="SSF47384">
    <property type="entry name" value="Homodimeric domain of signal transducing histidine kinase"/>
    <property type="match status" value="1"/>
</dbReference>
<dbReference type="InterPro" id="IPR036890">
    <property type="entry name" value="HATPase_C_sf"/>
</dbReference>
<keyword evidence="14" id="KW-1185">Reference proteome</keyword>
<organism evidence="13 14">
    <name type="scientific">Maridesulfovibrio hydrothermalis AM13 = DSM 14728</name>
    <dbReference type="NCBI Taxonomy" id="1121451"/>
    <lineage>
        <taxon>Bacteria</taxon>
        <taxon>Pseudomonadati</taxon>
        <taxon>Thermodesulfobacteriota</taxon>
        <taxon>Desulfovibrionia</taxon>
        <taxon>Desulfovibrionales</taxon>
        <taxon>Desulfovibrionaceae</taxon>
        <taxon>Maridesulfovibrio</taxon>
    </lineage>
</organism>
<keyword evidence="6 9" id="KW-0812">Transmembrane</keyword>
<dbReference type="SUPFAM" id="SSF55874">
    <property type="entry name" value="ATPase domain of HSP90 chaperone/DNA topoisomerase II/histidine kinase"/>
    <property type="match status" value="1"/>
</dbReference>
<dbReference type="AlphaFoldDB" id="L0R6W7"/>
<comment type="catalytic activity">
    <reaction evidence="1">
        <text>ATP + protein L-histidine = ADP + protein N-phospho-L-histidine.</text>
        <dbReference type="EC" id="2.7.13.3"/>
    </reaction>
</comment>
<evidence type="ECO:0000313" key="14">
    <source>
        <dbReference type="Proteomes" id="UP000010808"/>
    </source>
</evidence>
<evidence type="ECO:0000313" key="13">
    <source>
        <dbReference type="EMBL" id="CCO22474.1"/>
    </source>
</evidence>
<evidence type="ECO:0000256" key="4">
    <source>
        <dbReference type="ARBA" id="ARBA00022475"/>
    </source>
</evidence>
<dbReference type="Gene3D" id="3.30.565.10">
    <property type="entry name" value="Histidine kinase-like ATPase, C-terminal domain"/>
    <property type="match status" value="1"/>
</dbReference>
<evidence type="ECO:0000256" key="9">
    <source>
        <dbReference type="SAM" id="Phobius"/>
    </source>
</evidence>
<dbReference type="GO" id="GO:0000155">
    <property type="term" value="F:phosphorelay sensor kinase activity"/>
    <property type="evidence" value="ECO:0007669"/>
    <property type="project" value="InterPro"/>
</dbReference>
<evidence type="ECO:0000259" key="11">
    <source>
        <dbReference type="PROSITE" id="PS50112"/>
    </source>
</evidence>
<feature type="transmembrane region" description="Helical" evidence="9">
    <location>
        <begin position="338"/>
        <end position="359"/>
    </location>
</feature>
<name>L0R6W7_9BACT</name>
<feature type="domain" description="Histidine kinase" evidence="10">
    <location>
        <begin position="561"/>
        <end position="805"/>
    </location>
</feature>
<protein>
    <recommendedName>
        <fullName evidence="3">histidine kinase</fullName>
        <ecNumber evidence="3">2.7.13.3</ecNumber>
    </recommendedName>
</protein>
<dbReference type="KEGG" id="dhy:DESAM_20183"/>
<evidence type="ECO:0000256" key="6">
    <source>
        <dbReference type="ARBA" id="ARBA00022692"/>
    </source>
</evidence>
<feature type="domain" description="PAC" evidence="12">
    <location>
        <begin position="498"/>
        <end position="548"/>
    </location>
</feature>
<dbReference type="RefSeq" id="WP_015335084.1">
    <property type="nucleotide sequence ID" value="NC_020055.1"/>
</dbReference>
<dbReference type="InterPro" id="IPR003661">
    <property type="entry name" value="HisK_dim/P_dom"/>
</dbReference>
<reference evidence="13 14" key="1">
    <citation type="submission" date="2012-10" db="EMBL/GenBank/DDBJ databases">
        <authorList>
            <person name="Genoscope - CEA"/>
        </authorList>
    </citation>
    <scope>NUCLEOTIDE SEQUENCE [LARGE SCALE GENOMIC DNA]</scope>
    <source>
        <strain evidence="14">AM13 / DSM 14728</strain>
    </source>
</reference>
<evidence type="ECO:0000256" key="8">
    <source>
        <dbReference type="ARBA" id="ARBA00023136"/>
    </source>
</evidence>